<keyword evidence="3" id="KW-1185">Reference proteome</keyword>
<comment type="caution">
    <text evidence="2">The sequence shown here is derived from an EMBL/GenBank/DDBJ whole genome shotgun (WGS) entry which is preliminary data.</text>
</comment>
<reference evidence="3" key="1">
    <citation type="submission" date="2024-06" db="EMBL/GenBank/DDBJ databases">
        <title>Draft Genome Sequences of Epichloe bromicola Strains Isolated from Elymus ciliaris.</title>
        <authorList>
            <consortium name="Epichloe bromicola genome sequencing consortium"/>
            <person name="Miura A."/>
            <person name="Imano S."/>
            <person name="Ashida A."/>
            <person name="Sato I."/>
            <person name="Chiba S."/>
            <person name="Tanaka A."/>
            <person name="Camagna M."/>
            <person name="Takemoto D."/>
        </authorList>
    </citation>
    <scope>NUCLEOTIDE SEQUENCE [LARGE SCALE GENOMIC DNA]</scope>
    <source>
        <strain evidence="3">DP</strain>
    </source>
</reference>
<organism evidence="2 3">
    <name type="scientific">Epichloe bromicola</name>
    <dbReference type="NCBI Taxonomy" id="79588"/>
    <lineage>
        <taxon>Eukaryota</taxon>
        <taxon>Fungi</taxon>
        <taxon>Dikarya</taxon>
        <taxon>Ascomycota</taxon>
        <taxon>Pezizomycotina</taxon>
        <taxon>Sordariomycetes</taxon>
        <taxon>Hypocreomycetidae</taxon>
        <taxon>Hypocreales</taxon>
        <taxon>Clavicipitaceae</taxon>
        <taxon>Epichloe</taxon>
    </lineage>
</organism>
<proteinExistence type="predicted"/>
<evidence type="ECO:0000313" key="2">
    <source>
        <dbReference type="EMBL" id="GAB0134937.1"/>
    </source>
</evidence>
<dbReference type="Proteomes" id="UP001562357">
    <property type="component" value="Unassembled WGS sequence"/>
</dbReference>
<evidence type="ECO:0000313" key="3">
    <source>
        <dbReference type="Proteomes" id="UP001562357"/>
    </source>
</evidence>
<protein>
    <submittedName>
        <fullName evidence="2">Uncharacterized protein</fullName>
    </submittedName>
</protein>
<name>A0ABQ0CND7_9HYPO</name>
<feature type="compositionally biased region" description="Basic residues" evidence="1">
    <location>
        <begin position="126"/>
        <end position="136"/>
    </location>
</feature>
<gene>
    <name evidence="2" type="primary">g3289</name>
    <name evidence="2" type="ORF">EsDP_00003289</name>
</gene>
<evidence type="ECO:0000256" key="1">
    <source>
        <dbReference type="SAM" id="MobiDB-lite"/>
    </source>
</evidence>
<dbReference type="EMBL" id="BAAFGZ010000102">
    <property type="protein sequence ID" value="GAB0134937.1"/>
    <property type="molecule type" value="Genomic_DNA"/>
</dbReference>
<feature type="compositionally biased region" description="Basic and acidic residues" evidence="1">
    <location>
        <begin position="146"/>
        <end position="158"/>
    </location>
</feature>
<feature type="region of interest" description="Disordered" evidence="1">
    <location>
        <begin position="91"/>
        <end position="180"/>
    </location>
</feature>
<feature type="compositionally biased region" description="Low complexity" evidence="1">
    <location>
        <begin position="95"/>
        <end position="123"/>
    </location>
</feature>
<sequence length="197" mass="20672">MSDETPSPPLPTSPSLSLTISHGSSATGDATPDTDTDTDRRARVRRALLADNAVGLSPAMSERVADDVALLEAAMALARFSREAHRCSRDEIRRISSPPSASASLGIVPGTVPETGTRTRTVVGKGGRRGAGKARPKPPSAAAAAAKKERKEKEKESVVDEGDDSRRVRGAVADENQKAASFTMVLRKNARAEKCAG</sequence>
<feature type="compositionally biased region" description="Pro residues" evidence="1">
    <location>
        <begin position="1"/>
        <end position="12"/>
    </location>
</feature>
<accession>A0ABQ0CND7</accession>
<feature type="region of interest" description="Disordered" evidence="1">
    <location>
        <begin position="1"/>
        <end position="40"/>
    </location>
</feature>